<feature type="compositionally biased region" description="Basic and acidic residues" evidence="1">
    <location>
        <begin position="1"/>
        <end position="19"/>
    </location>
</feature>
<accession>W9YAC5</accession>
<keyword evidence="4" id="KW-1185">Reference proteome</keyword>
<keyword evidence="2" id="KW-1133">Transmembrane helix</keyword>
<feature type="compositionally biased region" description="Basic and acidic residues" evidence="1">
    <location>
        <begin position="223"/>
        <end position="232"/>
    </location>
</feature>
<sequence>MAKPAPELKRLKTRREPKDCGPLQPHVTATNSPTSYQINPQQPSPLIPPGLDENIVGENTVDEITDDESTVVESTVDESTVDESTDDENTVDENSVDENTLDVEKIDDEIIESTAAIVALNRAHSVEPTGPKSVQPDQSVGRPEPATVEQSRDLILYDTSDAPLSSIRRFLTQRARPAVVTSSRSDQESDDSDFLIPSPSNTTSPNADTSAKPKSSRFQNTRYVEDHDTEPRLPKNRQQAVVGRLVNIPITAAEKIVLSPYFPPFAMLMLMLITVVLILWRFEYYCTSISNATRDSLICLVGAIHWSFETTAKFTGALYQRADGAKGSIVQYAAHWMPSYNTTTSTLSGSFLCTSIFGMWLPSSLRLFCPPAFASNGTEILDALNRTSDEMGHWAAVAEVLMPHIHSFQLATIPLSQNGKFIEFDRVPFDEKNRLLIHIHGYDRGLEDSADCMFDITLTTDGILKIMIINFQGVHRRLRDVMETEFGWWTSPAKKLRRIDDILTVLLLLLDDKLVLLITEIDKCRVVLQETSDHGHRIRDLAHKSQTSIDQEIRKKQGRFGRPNPTLTRTKGLLSDIVQLPTDQILAKLHESRSRLLRHRADVKNAKNTLNMAYQLSEQSGLDQLMALLQQVLGGLSNTDGRLELARAQDKEQFEEQIRQGLFKSTASVTTLRGWPPRRYR</sequence>
<feature type="region of interest" description="Disordered" evidence="1">
    <location>
        <begin position="122"/>
        <end position="154"/>
    </location>
</feature>
<feature type="compositionally biased region" description="Polar residues" evidence="1">
    <location>
        <begin position="27"/>
        <end position="41"/>
    </location>
</feature>
<dbReference type="GeneID" id="19166645"/>
<dbReference type="OrthoDB" id="4161707at2759"/>
<proteinExistence type="predicted"/>
<gene>
    <name evidence="3" type="ORF">A1O3_02515</name>
</gene>
<feature type="compositionally biased region" description="Acidic residues" evidence="1">
    <location>
        <begin position="60"/>
        <end position="103"/>
    </location>
</feature>
<name>W9YAC5_9EURO</name>
<comment type="caution">
    <text evidence="3">The sequence shown here is derived from an EMBL/GenBank/DDBJ whole genome shotgun (WGS) entry which is preliminary data.</text>
</comment>
<feature type="region of interest" description="Disordered" evidence="1">
    <location>
        <begin position="175"/>
        <end position="232"/>
    </location>
</feature>
<feature type="region of interest" description="Disordered" evidence="1">
    <location>
        <begin position="1"/>
        <end position="103"/>
    </location>
</feature>
<keyword evidence="2" id="KW-0812">Transmembrane</keyword>
<keyword evidence="2" id="KW-0472">Membrane</keyword>
<organism evidence="3 4">
    <name type="scientific">Capronia epimyces CBS 606.96</name>
    <dbReference type="NCBI Taxonomy" id="1182542"/>
    <lineage>
        <taxon>Eukaryota</taxon>
        <taxon>Fungi</taxon>
        <taxon>Dikarya</taxon>
        <taxon>Ascomycota</taxon>
        <taxon>Pezizomycotina</taxon>
        <taxon>Eurotiomycetes</taxon>
        <taxon>Chaetothyriomycetidae</taxon>
        <taxon>Chaetothyriales</taxon>
        <taxon>Herpotrichiellaceae</taxon>
        <taxon>Capronia</taxon>
    </lineage>
</organism>
<protein>
    <submittedName>
        <fullName evidence="3">Uncharacterized protein</fullName>
    </submittedName>
</protein>
<dbReference type="Proteomes" id="UP000019478">
    <property type="component" value="Unassembled WGS sequence"/>
</dbReference>
<reference evidence="3 4" key="1">
    <citation type="submission" date="2013-03" db="EMBL/GenBank/DDBJ databases">
        <title>The Genome Sequence of Capronia epimyces CBS 606.96.</title>
        <authorList>
            <consortium name="The Broad Institute Genomics Platform"/>
            <person name="Cuomo C."/>
            <person name="de Hoog S."/>
            <person name="Gorbushina A."/>
            <person name="Walker B."/>
            <person name="Young S.K."/>
            <person name="Zeng Q."/>
            <person name="Gargeya S."/>
            <person name="Fitzgerald M."/>
            <person name="Haas B."/>
            <person name="Abouelleil A."/>
            <person name="Allen A.W."/>
            <person name="Alvarado L."/>
            <person name="Arachchi H.M."/>
            <person name="Berlin A.M."/>
            <person name="Chapman S.B."/>
            <person name="Gainer-Dewar J."/>
            <person name="Goldberg J."/>
            <person name="Griggs A."/>
            <person name="Gujja S."/>
            <person name="Hansen M."/>
            <person name="Howarth C."/>
            <person name="Imamovic A."/>
            <person name="Ireland A."/>
            <person name="Larimer J."/>
            <person name="McCowan C."/>
            <person name="Murphy C."/>
            <person name="Pearson M."/>
            <person name="Poon T.W."/>
            <person name="Priest M."/>
            <person name="Roberts A."/>
            <person name="Saif S."/>
            <person name="Shea T."/>
            <person name="Sisk P."/>
            <person name="Sykes S."/>
            <person name="Wortman J."/>
            <person name="Nusbaum C."/>
            <person name="Birren B."/>
        </authorList>
    </citation>
    <scope>NUCLEOTIDE SEQUENCE [LARGE SCALE GENOMIC DNA]</scope>
    <source>
        <strain evidence="3 4">CBS 606.96</strain>
    </source>
</reference>
<evidence type="ECO:0000313" key="4">
    <source>
        <dbReference type="Proteomes" id="UP000019478"/>
    </source>
</evidence>
<evidence type="ECO:0000256" key="2">
    <source>
        <dbReference type="SAM" id="Phobius"/>
    </source>
</evidence>
<dbReference type="AlphaFoldDB" id="W9YAC5"/>
<feature type="compositionally biased region" description="Polar residues" evidence="1">
    <location>
        <begin position="198"/>
        <end position="222"/>
    </location>
</feature>
<dbReference type="RefSeq" id="XP_007730845.1">
    <property type="nucleotide sequence ID" value="XM_007732655.1"/>
</dbReference>
<evidence type="ECO:0000313" key="3">
    <source>
        <dbReference type="EMBL" id="EXJ89448.1"/>
    </source>
</evidence>
<dbReference type="EMBL" id="AMGY01000002">
    <property type="protein sequence ID" value="EXJ89448.1"/>
    <property type="molecule type" value="Genomic_DNA"/>
</dbReference>
<dbReference type="HOGENOM" id="CLU_403842_0_0_1"/>
<feature type="transmembrane region" description="Helical" evidence="2">
    <location>
        <begin position="261"/>
        <end position="280"/>
    </location>
</feature>
<evidence type="ECO:0000256" key="1">
    <source>
        <dbReference type="SAM" id="MobiDB-lite"/>
    </source>
</evidence>